<organism evidence="2 3">
    <name type="scientific">Phycicoccus elongatus Lp2</name>
    <dbReference type="NCBI Taxonomy" id="1193181"/>
    <lineage>
        <taxon>Bacteria</taxon>
        <taxon>Bacillati</taxon>
        <taxon>Actinomycetota</taxon>
        <taxon>Actinomycetes</taxon>
        <taxon>Micrococcales</taxon>
        <taxon>Intrasporangiaceae</taxon>
        <taxon>Phycicoccus</taxon>
    </lineage>
</organism>
<evidence type="ECO:0000313" key="3">
    <source>
        <dbReference type="Proteomes" id="UP000013167"/>
    </source>
</evidence>
<feature type="region of interest" description="Disordered" evidence="1">
    <location>
        <begin position="173"/>
        <end position="196"/>
    </location>
</feature>
<gene>
    <name evidence="2" type="ORF">BN10_730004</name>
</gene>
<accession>N0E1Y5</accession>
<proteinExistence type="predicted"/>
<dbReference type="Proteomes" id="UP000013167">
    <property type="component" value="Unassembled WGS sequence"/>
</dbReference>
<comment type="caution">
    <text evidence="2">The sequence shown here is derived from an EMBL/GenBank/DDBJ whole genome shotgun (WGS) entry which is preliminary data.</text>
</comment>
<protein>
    <submittedName>
        <fullName evidence="2">Uncharacterized protein</fullName>
    </submittedName>
</protein>
<keyword evidence="3" id="KW-1185">Reference proteome</keyword>
<dbReference type="STRING" id="1193181.BN10_730004"/>
<dbReference type="AlphaFoldDB" id="N0E1Y5"/>
<dbReference type="EMBL" id="CAIZ01000145">
    <property type="protein sequence ID" value="CCH70973.1"/>
    <property type="molecule type" value="Genomic_DNA"/>
</dbReference>
<evidence type="ECO:0000256" key="1">
    <source>
        <dbReference type="SAM" id="MobiDB-lite"/>
    </source>
</evidence>
<reference evidence="2 3" key="1">
    <citation type="journal article" date="2013" name="ISME J.">
        <title>A metabolic model for members of the genus Tetrasphaera involved in enhanced biological phosphorus removal.</title>
        <authorList>
            <person name="Kristiansen R."/>
            <person name="Nguyen H.T.T."/>
            <person name="Saunders A.M."/>
            <person name="Nielsen J.L."/>
            <person name="Wimmer R."/>
            <person name="Le V.Q."/>
            <person name="McIlroy S.J."/>
            <person name="Petrovski S."/>
            <person name="Seviour R.J."/>
            <person name="Calteau A."/>
            <person name="Nielsen K.L."/>
            <person name="Nielsen P.H."/>
        </authorList>
    </citation>
    <scope>NUCLEOTIDE SEQUENCE [LARGE SCALE GENOMIC DNA]</scope>
    <source>
        <strain evidence="2 3">Lp2</strain>
    </source>
</reference>
<name>N0E1Y5_9MICO</name>
<evidence type="ECO:0000313" key="2">
    <source>
        <dbReference type="EMBL" id="CCH70973.1"/>
    </source>
</evidence>
<dbReference type="HOGENOM" id="CLU_1389638_0_0_11"/>
<sequence length="196" mass="20136">MELSTERSGAGISLWRGPVTSVVLPSAGGPWKMGLGYCWSPNSTMMTKTGSVASRWSSTYCPLPTLTVLGESLAPFLRRRSMTACFCAAFLFAIAKGCAGTSPFPPLSFSEARGPESDTGGAGAAEATGAIENKAAVSAPADASASALIPERCVDILTTGSCLWVNSRKALDEAGRPAGGAPSRHTSPRPSPTEPP</sequence>